<comment type="caution">
    <text evidence="1">The sequence shown here is derived from an EMBL/GenBank/DDBJ whole genome shotgun (WGS) entry which is preliminary data.</text>
</comment>
<sequence length="647" mass="73198">MVEFTYSPLTHPDEIRVLTLHPGVGTDQLEGSIKHIQLSTGEPQSMHSQDNPQPPPVTSMGAPNLTQAQTAIQAFDSILGYGYLPHNGLEPWDPGPTAGSFPAPESTHPEVWNWGLVQRQAMRLRTKGGGQVMEAGTAFEFKCSRRSYGQQEYDALSYTWGDPTPVEILVVGDQYIGIARNLYDALIQLRSPTKTRRLWIDAICIEQDNIMERNHQVQMMKRVFSDAASVIVWLGDLPSNVTPTLDMILGFNTGTQKPILKYKKEALEGLANIFRRPWWRRMWIVQEVVAARELVIMLGPTIFPWKFMRNLCQAIQLDEFRKDDHAPILRSCRYQKFTALDNFRQTADMPLVSLLRCTRDYQASDPRDKLYALLGLASDIGPEDFFPDYSKPAQRVWEDLVKFMVTRRHSLDIICSAQFFAPAPGIPGLQSWLPSWQTPSTAHLSTLEPIGQYDGSAAGDTEPVVDLSHFPRILMAEGIVVDTVELYGGSITVAHECLSTIRRWRYLASQRMDSQNMGCFWRVIVADRDHMGNRATDRFGRNFEPFIEGSNQGLSRRTQNFSDAVTRAVMGRRFFITRKGRLGLGPREIRIGDKVVILKGCYMPLVLRADGEFRILVGEAYVSGIMRGEAFMGPEVGRYKARMMKLK</sequence>
<keyword evidence="2" id="KW-1185">Reference proteome</keyword>
<dbReference type="Proteomes" id="UP001065298">
    <property type="component" value="Chromosome 3"/>
</dbReference>
<evidence type="ECO:0000313" key="2">
    <source>
        <dbReference type="Proteomes" id="UP001065298"/>
    </source>
</evidence>
<organism evidence="1 2">
    <name type="scientific">Fusarium keratoplasticum</name>
    <dbReference type="NCBI Taxonomy" id="1328300"/>
    <lineage>
        <taxon>Eukaryota</taxon>
        <taxon>Fungi</taxon>
        <taxon>Dikarya</taxon>
        <taxon>Ascomycota</taxon>
        <taxon>Pezizomycotina</taxon>
        <taxon>Sordariomycetes</taxon>
        <taxon>Hypocreomycetidae</taxon>
        <taxon>Hypocreales</taxon>
        <taxon>Nectriaceae</taxon>
        <taxon>Fusarium</taxon>
        <taxon>Fusarium solani species complex</taxon>
    </lineage>
</organism>
<dbReference type="EMBL" id="CM046505">
    <property type="protein sequence ID" value="KAI8675551.1"/>
    <property type="molecule type" value="Genomic_DNA"/>
</dbReference>
<protein>
    <submittedName>
        <fullName evidence="1">HET-domain-containing protein</fullName>
    </submittedName>
</protein>
<gene>
    <name evidence="1" type="ORF">NCS57_00456600</name>
</gene>
<name>A0ACC0R9B5_9HYPO</name>
<reference evidence="1" key="1">
    <citation type="submission" date="2022-06" db="EMBL/GenBank/DDBJ databases">
        <title>Fusarium solani species complex genomes reveal bases of compartmentalisation and animal pathogenesis.</title>
        <authorList>
            <person name="Tsai I.J."/>
        </authorList>
    </citation>
    <scope>NUCLEOTIDE SEQUENCE</scope>
    <source>
        <strain evidence="1">Fu6.1</strain>
    </source>
</reference>
<evidence type="ECO:0000313" key="1">
    <source>
        <dbReference type="EMBL" id="KAI8675551.1"/>
    </source>
</evidence>
<accession>A0ACC0R9B5</accession>
<proteinExistence type="predicted"/>